<keyword evidence="3" id="KW-1185">Reference proteome</keyword>
<feature type="region of interest" description="Disordered" evidence="1">
    <location>
        <begin position="1"/>
        <end position="73"/>
    </location>
</feature>
<evidence type="ECO:0000313" key="2">
    <source>
        <dbReference type="EMBL" id="GGP88110.1"/>
    </source>
</evidence>
<feature type="compositionally biased region" description="Basic and acidic residues" evidence="1">
    <location>
        <begin position="21"/>
        <end position="54"/>
    </location>
</feature>
<gene>
    <name evidence="2" type="ORF">GCM10010140_17030</name>
</gene>
<dbReference type="Proteomes" id="UP000611554">
    <property type="component" value="Unassembled WGS sequence"/>
</dbReference>
<evidence type="ECO:0000256" key="1">
    <source>
        <dbReference type="SAM" id="MobiDB-lite"/>
    </source>
</evidence>
<dbReference type="EMBL" id="BMQJ01000003">
    <property type="protein sequence ID" value="GGP88110.1"/>
    <property type="molecule type" value="Genomic_DNA"/>
</dbReference>
<protein>
    <submittedName>
        <fullName evidence="2">Uncharacterized protein</fullName>
    </submittedName>
</protein>
<reference evidence="3" key="1">
    <citation type="journal article" date="2019" name="Int. J. Syst. Evol. Microbiol.">
        <title>The Global Catalogue of Microorganisms (GCM) 10K type strain sequencing project: providing services to taxonomists for standard genome sequencing and annotation.</title>
        <authorList>
            <consortium name="The Broad Institute Genomics Platform"/>
            <consortium name="The Broad Institute Genome Sequencing Center for Infectious Disease"/>
            <person name="Wu L."/>
            <person name="Ma J."/>
        </authorList>
    </citation>
    <scope>NUCLEOTIDE SEQUENCE [LARGE SCALE GENOMIC DNA]</scope>
    <source>
        <strain evidence="3">JCM 3115</strain>
    </source>
</reference>
<evidence type="ECO:0000313" key="3">
    <source>
        <dbReference type="Proteomes" id="UP000611554"/>
    </source>
</evidence>
<comment type="caution">
    <text evidence="2">The sequence shown here is derived from an EMBL/GenBank/DDBJ whole genome shotgun (WGS) entry which is preliminary data.</text>
</comment>
<name>A0ABQ2QQJ1_9ACTN</name>
<sequence length="73" mass="8004">MGGAPHEENPEQPEGSGCGGDGERPERERPRTANDPKRSGYGGDRGRPERERLRRPALRSPPSVWPQGYGDPP</sequence>
<accession>A0ABQ2QQJ1</accession>
<proteinExistence type="predicted"/>
<organism evidence="2 3">
    <name type="scientific">Streptosporangium pseudovulgare</name>
    <dbReference type="NCBI Taxonomy" id="35765"/>
    <lineage>
        <taxon>Bacteria</taxon>
        <taxon>Bacillati</taxon>
        <taxon>Actinomycetota</taxon>
        <taxon>Actinomycetes</taxon>
        <taxon>Streptosporangiales</taxon>
        <taxon>Streptosporangiaceae</taxon>
        <taxon>Streptosporangium</taxon>
    </lineage>
</organism>